<dbReference type="Proteomes" id="UP000258309">
    <property type="component" value="Unassembled WGS sequence"/>
</dbReference>
<dbReference type="EMBL" id="NCSJ02000109">
    <property type="protein sequence ID" value="RFU30071.1"/>
    <property type="molecule type" value="Genomic_DNA"/>
</dbReference>
<comment type="caution">
    <text evidence="1">The sequence shown here is derived from an EMBL/GenBank/DDBJ whole genome shotgun (WGS) entry which is preliminary data.</text>
</comment>
<dbReference type="AlphaFoldDB" id="A0A3E2HA91"/>
<evidence type="ECO:0000313" key="2">
    <source>
        <dbReference type="Proteomes" id="UP000258309"/>
    </source>
</evidence>
<gene>
    <name evidence="1" type="ORF">B7463_g6246</name>
</gene>
<proteinExistence type="predicted"/>
<sequence>MRPKELKGYLADPKLEFQKKNILKLVSIYETGELTGLNGTPVYLKNGEVVDRWPTYEEITSEIVYFVKVIYYQLMQNNQPKSAFHMAQSTASGIVPQYVHKVD</sequence>
<name>A0A3E2HA91_SCYLI</name>
<feature type="non-terminal residue" evidence="1">
    <location>
        <position position="103"/>
    </location>
</feature>
<feature type="non-terminal residue" evidence="1">
    <location>
        <position position="1"/>
    </location>
</feature>
<accession>A0A3E2HA91</accession>
<dbReference type="OrthoDB" id="4199986at2759"/>
<reference evidence="1 2" key="1">
    <citation type="submission" date="2018-05" db="EMBL/GenBank/DDBJ databases">
        <title>Draft genome sequence of Scytalidium lignicola DSM 105466, a ubiquitous saprotrophic fungus.</title>
        <authorList>
            <person name="Buettner E."/>
            <person name="Gebauer A.M."/>
            <person name="Hofrichter M."/>
            <person name="Liers C."/>
            <person name="Kellner H."/>
        </authorList>
    </citation>
    <scope>NUCLEOTIDE SEQUENCE [LARGE SCALE GENOMIC DNA]</scope>
    <source>
        <strain evidence="1 2">DSM 105466</strain>
    </source>
</reference>
<organism evidence="1 2">
    <name type="scientific">Scytalidium lignicola</name>
    <name type="common">Hyphomycete</name>
    <dbReference type="NCBI Taxonomy" id="5539"/>
    <lineage>
        <taxon>Eukaryota</taxon>
        <taxon>Fungi</taxon>
        <taxon>Dikarya</taxon>
        <taxon>Ascomycota</taxon>
        <taxon>Pezizomycotina</taxon>
        <taxon>Leotiomycetes</taxon>
        <taxon>Leotiomycetes incertae sedis</taxon>
        <taxon>Scytalidium</taxon>
    </lineage>
</organism>
<protein>
    <submittedName>
        <fullName evidence="1">Uncharacterized protein</fullName>
    </submittedName>
</protein>
<keyword evidence="2" id="KW-1185">Reference proteome</keyword>
<evidence type="ECO:0000313" key="1">
    <source>
        <dbReference type="EMBL" id="RFU30071.1"/>
    </source>
</evidence>